<accession>A0ABU1JJN5</accession>
<gene>
    <name evidence="2" type="ORF">E9232_001320</name>
</gene>
<dbReference type="EMBL" id="JAVDPW010000002">
    <property type="protein sequence ID" value="MDR6288813.1"/>
    <property type="molecule type" value="Genomic_DNA"/>
</dbReference>
<keyword evidence="3" id="KW-1185">Reference proteome</keyword>
<protein>
    <recommendedName>
        <fullName evidence="1">5-hmdU DNA kinase helical domain-containing protein</fullName>
    </recommendedName>
</protein>
<evidence type="ECO:0000259" key="1">
    <source>
        <dbReference type="Pfam" id="PF18723"/>
    </source>
</evidence>
<reference evidence="2 3" key="1">
    <citation type="submission" date="2023-07" db="EMBL/GenBank/DDBJ databases">
        <title>Sorghum-associated microbial communities from plants grown in Nebraska, USA.</title>
        <authorList>
            <person name="Schachtman D."/>
        </authorList>
    </citation>
    <scope>NUCLEOTIDE SEQUENCE [LARGE SCALE GENOMIC DNA]</scope>
    <source>
        <strain evidence="2 3">584</strain>
    </source>
</reference>
<dbReference type="InterPro" id="IPR040684">
    <property type="entry name" value="HMUDK_hel"/>
</dbReference>
<evidence type="ECO:0000313" key="3">
    <source>
        <dbReference type="Proteomes" id="UP001262410"/>
    </source>
</evidence>
<dbReference type="Pfam" id="PF18723">
    <property type="entry name" value="HMUDK_hel"/>
    <property type="match status" value="1"/>
</dbReference>
<organism evidence="2 3">
    <name type="scientific">Inquilinus ginsengisoli</name>
    <dbReference type="NCBI Taxonomy" id="363840"/>
    <lineage>
        <taxon>Bacteria</taxon>
        <taxon>Pseudomonadati</taxon>
        <taxon>Pseudomonadota</taxon>
        <taxon>Alphaproteobacteria</taxon>
        <taxon>Rhodospirillales</taxon>
        <taxon>Rhodospirillaceae</taxon>
        <taxon>Inquilinus</taxon>
    </lineage>
</organism>
<feature type="domain" description="5-hmdU DNA kinase helical" evidence="1">
    <location>
        <begin position="8"/>
        <end position="286"/>
    </location>
</feature>
<dbReference type="RefSeq" id="WP_309792846.1">
    <property type="nucleotide sequence ID" value="NZ_JAVDPW010000002.1"/>
</dbReference>
<name>A0ABU1JJN5_9PROT</name>
<comment type="caution">
    <text evidence="2">The sequence shown here is derived from an EMBL/GenBank/DDBJ whole genome shotgun (WGS) entry which is preliminary data.</text>
</comment>
<evidence type="ECO:0000313" key="2">
    <source>
        <dbReference type="EMBL" id="MDR6288813.1"/>
    </source>
</evidence>
<dbReference type="Proteomes" id="UP001262410">
    <property type="component" value="Unassembled WGS sequence"/>
</dbReference>
<proteinExistence type="predicted"/>
<sequence length="338" mass="38415">MITPLAPTEVFDSYWRFAAERLAIYYRRLVDPVGPWTDNPILRDYRFTNAFRAADRVSQYLIREVQYREDRSQAPAEIFFRTILFKLFNRIDTWALLEKELGPLSWQNARFEAISNVLDNVIGAGQRVYSAAYIMPSPAFGHQRKHSNHLAMLSSMMRDGLPARLAGARSFDAAYGMILNYPGLGPFLAFQYAIDLNYSNLLNFSESEFVVAGPGALDGIAKCFTNARSLDPAHVIYEIAERQDDEFRRLGLQFGGLFGRRLQPIDCQNLFCEISKYARVAHPDVSGLSGRTRIKQRYSATNATVPASPYFPPKWNLKVLPMKVRPVVRSEPAQLSLL</sequence>